<gene>
    <name evidence="4" type="ORF">A2429_01425</name>
</gene>
<feature type="domain" description="Beta-Casp" evidence="3">
    <location>
        <begin position="257"/>
        <end position="383"/>
    </location>
</feature>
<dbReference type="Pfam" id="PF10996">
    <property type="entry name" value="Beta-Casp"/>
    <property type="match status" value="1"/>
</dbReference>
<dbReference type="InterPro" id="IPR001279">
    <property type="entry name" value="Metallo-B-lactamas"/>
</dbReference>
<dbReference type="SMART" id="SM01027">
    <property type="entry name" value="Beta-Casp"/>
    <property type="match status" value="1"/>
</dbReference>
<dbReference type="Proteomes" id="UP000178199">
    <property type="component" value="Unassembled WGS sequence"/>
</dbReference>
<evidence type="ECO:0000313" key="5">
    <source>
        <dbReference type="Proteomes" id="UP000178199"/>
    </source>
</evidence>
<evidence type="ECO:0000256" key="1">
    <source>
        <dbReference type="ARBA" id="ARBA00022801"/>
    </source>
</evidence>
<protein>
    <recommendedName>
        <fullName evidence="6">MBL fold metallo-hydrolase</fullName>
    </recommendedName>
</protein>
<dbReference type="SMART" id="SM00849">
    <property type="entry name" value="Lactamase_B"/>
    <property type="match status" value="1"/>
</dbReference>
<dbReference type="EMBL" id="MHTD01000048">
    <property type="protein sequence ID" value="OHA54996.1"/>
    <property type="molecule type" value="Genomic_DNA"/>
</dbReference>
<dbReference type="PANTHER" id="PTHR11203:SF37">
    <property type="entry name" value="INTEGRATOR COMPLEX SUBUNIT 11"/>
    <property type="match status" value="1"/>
</dbReference>
<dbReference type="AlphaFoldDB" id="A0A1G2Q336"/>
<dbReference type="GO" id="GO:0016787">
    <property type="term" value="F:hydrolase activity"/>
    <property type="evidence" value="ECO:0007669"/>
    <property type="project" value="UniProtKB-KW"/>
</dbReference>
<dbReference type="CDD" id="cd16295">
    <property type="entry name" value="TTHA0252-CPSF-like_MBL-fold"/>
    <property type="match status" value="1"/>
</dbReference>
<dbReference type="GO" id="GO:0004521">
    <property type="term" value="F:RNA endonuclease activity"/>
    <property type="evidence" value="ECO:0007669"/>
    <property type="project" value="TreeGrafter"/>
</dbReference>
<accession>A0A1G2Q336</accession>
<dbReference type="SUPFAM" id="SSF56281">
    <property type="entry name" value="Metallo-hydrolase/oxidoreductase"/>
    <property type="match status" value="1"/>
</dbReference>
<evidence type="ECO:0008006" key="6">
    <source>
        <dbReference type="Google" id="ProtNLM"/>
    </source>
</evidence>
<sequence>MKVTFYGGAGGVTGSKHLIEVGDNKILLDCGTFQGHRQETRELNSKLPFDAKAITAVVISHGHLDHCGSLPLLIRDGYEGRIYSTDATKDVAEWILKDAAHIQQMDADYMNRHRIKGPELAEPLFTQKDVDEVMARFIEVPYVRFSQEWFHLAPGVSVKFYDAGHILGSAVIVLQFEQNGQTERLAFTGDLGRVGTPLLPDPEPITDKVENLLMESTYGNRVHRSIPEAVETLRDVVNQTYKRGGKIIVPTFALGRTQELIYVLHQLTDKKLIPRMPIYVDSPLATNLTNVFTRHPETYDEEAWKDFGKKGDLPLAFRNLTYTVSREESKALNTKPGPFMVLSASGMCEAGRILHHLINGLEDERNLILITGFQAQNTLGRRLVEGHKAVKIFRQKFSVKAQVEVINEFSAHADAPALKKYAETIPGLRHIFLVHGEGSQAEAFKKLVSQDHADWQIDIPQINQSFTLQNH</sequence>
<keyword evidence="1" id="KW-0378">Hydrolase</keyword>
<dbReference type="Pfam" id="PF07521">
    <property type="entry name" value="RMMBL"/>
    <property type="match status" value="1"/>
</dbReference>
<dbReference type="InterPro" id="IPR022712">
    <property type="entry name" value="Beta_Casp"/>
</dbReference>
<evidence type="ECO:0000259" key="3">
    <source>
        <dbReference type="SMART" id="SM01027"/>
    </source>
</evidence>
<dbReference type="Gene3D" id="3.60.15.10">
    <property type="entry name" value="Ribonuclease Z/Hydroxyacylglutathione hydrolase-like"/>
    <property type="match status" value="1"/>
</dbReference>
<name>A0A1G2Q336_9BACT</name>
<feature type="domain" description="Metallo-beta-lactamase" evidence="2">
    <location>
        <begin position="13"/>
        <end position="241"/>
    </location>
</feature>
<dbReference type="Gene3D" id="3.40.50.10890">
    <property type="match status" value="1"/>
</dbReference>
<dbReference type="InterPro" id="IPR036866">
    <property type="entry name" value="RibonucZ/Hydroxyglut_hydro"/>
</dbReference>
<comment type="caution">
    <text evidence="4">The sequence shown here is derived from an EMBL/GenBank/DDBJ whole genome shotgun (WGS) entry which is preliminary data.</text>
</comment>
<dbReference type="PANTHER" id="PTHR11203">
    <property type="entry name" value="CLEAVAGE AND POLYADENYLATION SPECIFICITY FACTOR FAMILY MEMBER"/>
    <property type="match status" value="1"/>
</dbReference>
<dbReference type="Pfam" id="PF00753">
    <property type="entry name" value="Lactamase_B"/>
    <property type="match status" value="1"/>
</dbReference>
<proteinExistence type="predicted"/>
<evidence type="ECO:0000313" key="4">
    <source>
        <dbReference type="EMBL" id="OHA54996.1"/>
    </source>
</evidence>
<evidence type="ECO:0000259" key="2">
    <source>
        <dbReference type="SMART" id="SM00849"/>
    </source>
</evidence>
<dbReference type="InterPro" id="IPR011108">
    <property type="entry name" value="RMMBL"/>
</dbReference>
<organism evidence="4 5">
    <name type="scientific">Candidatus Veblenbacteria bacterium RIFOXYC1_FULL_42_9</name>
    <dbReference type="NCBI Taxonomy" id="1802427"/>
    <lineage>
        <taxon>Bacteria</taxon>
        <taxon>Candidatus Vebleniibacteriota</taxon>
    </lineage>
</organism>
<dbReference type="InterPro" id="IPR050698">
    <property type="entry name" value="MBL"/>
</dbReference>
<reference evidence="4 5" key="1">
    <citation type="journal article" date="2016" name="Nat. Commun.">
        <title>Thousands of microbial genomes shed light on interconnected biogeochemical processes in an aquifer system.</title>
        <authorList>
            <person name="Anantharaman K."/>
            <person name="Brown C.T."/>
            <person name="Hug L.A."/>
            <person name="Sharon I."/>
            <person name="Castelle C.J."/>
            <person name="Probst A.J."/>
            <person name="Thomas B.C."/>
            <person name="Singh A."/>
            <person name="Wilkins M.J."/>
            <person name="Karaoz U."/>
            <person name="Brodie E.L."/>
            <person name="Williams K.H."/>
            <person name="Hubbard S.S."/>
            <person name="Banfield J.F."/>
        </authorList>
    </citation>
    <scope>NUCLEOTIDE SEQUENCE [LARGE SCALE GENOMIC DNA]</scope>
</reference>